<dbReference type="GO" id="GO:0008610">
    <property type="term" value="P:lipid biosynthetic process"/>
    <property type="evidence" value="ECO:0007669"/>
    <property type="project" value="UniProtKB-ARBA"/>
</dbReference>
<proteinExistence type="inferred from homology"/>
<dbReference type="PANTHER" id="PTHR10414">
    <property type="entry name" value="ETHANOLAMINEPHOSPHOTRANSFERASE"/>
    <property type="match status" value="1"/>
</dbReference>
<comment type="similarity">
    <text evidence="2">Belongs to the CDP-alcohol phosphatidyltransferase class-I family.</text>
</comment>
<keyword evidence="4" id="KW-0812">Transmembrane</keyword>
<evidence type="ECO:0000256" key="3">
    <source>
        <dbReference type="ARBA" id="ARBA00023136"/>
    </source>
</evidence>
<dbReference type="AlphaFoldDB" id="A0A7S0G8F2"/>
<feature type="transmembrane region" description="Helical" evidence="4">
    <location>
        <begin position="82"/>
        <end position="103"/>
    </location>
</feature>
<feature type="transmembrane region" description="Helical" evidence="4">
    <location>
        <begin position="49"/>
        <end position="70"/>
    </location>
</feature>
<evidence type="ECO:0000256" key="1">
    <source>
        <dbReference type="ARBA" id="ARBA00004370"/>
    </source>
</evidence>
<feature type="transmembrane region" description="Helical" evidence="4">
    <location>
        <begin position="115"/>
        <end position="132"/>
    </location>
</feature>
<dbReference type="PANTHER" id="PTHR10414:SF37">
    <property type="entry name" value="BB IN A BOXCAR, ISOFORM C"/>
    <property type="match status" value="1"/>
</dbReference>
<dbReference type="GO" id="GO:0016020">
    <property type="term" value="C:membrane"/>
    <property type="evidence" value="ECO:0007669"/>
    <property type="project" value="UniProtKB-SubCell"/>
</dbReference>
<dbReference type="EMBL" id="HBEL01002253">
    <property type="protein sequence ID" value="CAD8404944.1"/>
    <property type="molecule type" value="Transcribed_RNA"/>
</dbReference>
<keyword evidence="3 4" id="KW-0472">Membrane</keyword>
<sequence>MHQVNYGITLLTLSNTFIDREAFWHSTLENFLPAAFHVEFMKPFISLHVVHACITIWGAATVVMISMSFLRVYTHKDMSNKEFFSAVTKLISPLTLVIATFMLPGTVLTLYTREVSLTVGLMFCLITNKMIVFSMAKMAYASVQISIIPYVLFSIWIKYDPNFSNLRYKMLVIALWHLVCLLFWCKVAINQICARLDINCFTIKEKHNDKKGK</sequence>
<accession>A0A7S0G8F2</accession>
<feature type="transmembrane region" description="Helical" evidence="4">
    <location>
        <begin position="171"/>
        <end position="189"/>
    </location>
</feature>
<reference evidence="5" key="1">
    <citation type="submission" date="2021-01" db="EMBL/GenBank/DDBJ databases">
        <authorList>
            <person name="Corre E."/>
            <person name="Pelletier E."/>
            <person name="Niang G."/>
            <person name="Scheremetjew M."/>
            <person name="Finn R."/>
            <person name="Kale V."/>
            <person name="Holt S."/>
            <person name="Cochrane G."/>
            <person name="Meng A."/>
            <person name="Brown T."/>
            <person name="Cohen L."/>
        </authorList>
    </citation>
    <scope>NUCLEOTIDE SEQUENCE</scope>
    <source>
        <strain evidence="5">CCAP1064/1</strain>
    </source>
</reference>
<feature type="transmembrane region" description="Helical" evidence="4">
    <location>
        <begin position="139"/>
        <end position="159"/>
    </location>
</feature>
<evidence type="ECO:0000256" key="4">
    <source>
        <dbReference type="SAM" id="Phobius"/>
    </source>
</evidence>
<protein>
    <submittedName>
        <fullName evidence="5">Uncharacterized protein</fullName>
    </submittedName>
</protein>
<comment type="subcellular location">
    <subcellularLocation>
        <location evidence="1">Membrane</location>
    </subcellularLocation>
</comment>
<keyword evidence="4" id="KW-1133">Transmembrane helix</keyword>
<dbReference type="InterPro" id="IPR014472">
    <property type="entry name" value="CHOPT"/>
</dbReference>
<organism evidence="5">
    <name type="scientific">Proboscia inermis</name>
    <dbReference type="NCBI Taxonomy" id="420281"/>
    <lineage>
        <taxon>Eukaryota</taxon>
        <taxon>Sar</taxon>
        <taxon>Stramenopiles</taxon>
        <taxon>Ochrophyta</taxon>
        <taxon>Bacillariophyta</taxon>
        <taxon>Coscinodiscophyceae</taxon>
        <taxon>Rhizosoleniophycidae</taxon>
        <taxon>Rhizosoleniales</taxon>
        <taxon>Rhizosoleniaceae</taxon>
        <taxon>Proboscia</taxon>
    </lineage>
</organism>
<evidence type="ECO:0000256" key="2">
    <source>
        <dbReference type="ARBA" id="ARBA00010441"/>
    </source>
</evidence>
<gene>
    <name evidence="5" type="ORF">PINE0816_LOCUS1053</name>
</gene>
<name>A0A7S0G8F2_9STRA</name>
<evidence type="ECO:0000313" key="5">
    <source>
        <dbReference type="EMBL" id="CAD8404944.1"/>
    </source>
</evidence>